<evidence type="ECO:0000313" key="4">
    <source>
        <dbReference type="EMBL" id="GAG66994.1"/>
    </source>
</evidence>
<evidence type="ECO:0000256" key="1">
    <source>
        <dbReference type="SAM" id="MobiDB-lite"/>
    </source>
</evidence>
<feature type="region of interest" description="Disordered" evidence="1">
    <location>
        <begin position="1"/>
        <end position="20"/>
    </location>
</feature>
<feature type="domain" description="Nuclease associated modular" evidence="2">
    <location>
        <begin position="10"/>
        <end position="29"/>
    </location>
</feature>
<protein>
    <recommendedName>
        <fullName evidence="2">Nuclease associated modular domain-containing protein</fullName>
    </recommendedName>
</protein>
<sequence>MPSGVYKHQRHTEETIKKMSKAKKGKWPYSNIRAGLLYK</sequence>
<name>X0YR93_9ZZZZ</name>
<proteinExistence type="predicted"/>
<dbReference type="InterPro" id="IPR003611">
    <property type="entry name" value="NUMOD3"/>
</dbReference>
<evidence type="ECO:0000259" key="2">
    <source>
        <dbReference type="Pfam" id="PF07460"/>
    </source>
</evidence>
<accession>X0YR93</accession>
<dbReference type="AlphaFoldDB" id="X0YR93"/>
<organism evidence="3">
    <name type="scientific">marine sediment metagenome</name>
    <dbReference type="NCBI Taxonomy" id="412755"/>
    <lineage>
        <taxon>unclassified sequences</taxon>
        <taxon>metagenomes</taxon>
        <taxon>ecological metagenomes</taxon>
    </lineage>
</organism>
<dbReference type="GO" id="GO:0003677">
    <property type="term" value="F:DNA binding"/>
    <property type="evidence" value="ECO:0007669"/>
    <property type="project" value="InterPro"/>
</dbReference>
<reference evidence="3" key="1">
    <citation type="journal article" date="2014" name="Front. Microbiol.">
        <title>High frequency of phylogenetically diverse reductive dehalogenase-homologous genes in deep subseafloor sedimentary metagenomes.</title>
        <authorList>
            <person name="Kawai M."/>
            <person name="Futagami T."/>
            <person name="Toyoda A."/>
            <person name="Takaki Y."/>
            <person name="Nishi S."/>
            <person name="Hori S."/>
            <person name="Arai W."/>
            <person name="Tsubouchi T."/>
            <person name="Morono Y."/>
            <person name="Uchiyama I."/>
            <person name="Ito T."/>
            <person name="Fujiyama A."/>
            <person name="Inagaki F."/>
            <person name="Takami H."/>
        </authorList>
    </citation>
    <scope>NUCLEOTIDE SEQUENCE</scope>
    <source>
        <strain evidence="3">Expedition CK06-06</strain>
    </source>
</reference>
<dbReference type="EMBL" id="BART01002733">
    <property type="protein sequence ID" value="GAG66994.1"/>
    <property type="molecule type" value="Genomic_DNA"/>
</dbReference>
<evidence type="ECO:0000313" key="3">
    <source>
        <dbReference type="EMBL" id="GAG49377.1"/>
    </source>
</evidence>
<dbReference type="Pfam" id="PF07460">
    <property type="entry name" value="NUMOD3"/>
    <property type="match status" value="1"/>
</dbReference>
<gene>
    <name evidence="3" type="ORF">S01H1_85328</name>
    <name evidence="4" type="ORF">S01H4_08098</name>
</gene>
<dbReference type="EMBL" id="BARS01058559">
    <property type="protein sequence ID" value="GAG49377.1"/>
    <property type="molecule type" value="Genomic_DNA"/>
</dbReference>
<comment type="caution">
    <text evidence="3">The sequence shown here is derived from an EMBL/GenBank/DDBJ whole genome shotgun (WGS) entry which is preliminary data.</text>
</comment>